<dbReference type="Proteomes" id="UP000266177">
    <property type="component" value="Unassembled WGS sequence"/>
</dbReference>
<name>A0A3A3GNS8_PANTH</name>
<proteinExistence type="predicted"/>
<evidence type="ECO:0000313" key="2">
    <source>
        <dbReference type="EMBL" id="RJG26758.1"/>
    </source>
</evidence>
<dbReference type="AlphaFoldDB" id="A0A3A3GNS8"/>
<sequence length="91" mass="10082">MDSVQISATGCASYHFSAAHPRAAHPRAAHPRAAHPRAAHPRAAHPRATHPQEIAAKIQFFFAKNPYFHQIPAKAQQFPFQLQIRAQTGQN</sequence>
<organism evidence="2 3">
    <name type="scientific">Paenibacillus thiaminolyticus</name>
    <name type="common">Bacillus thiaminolyticus</name>
    <dbReference type="NCBI Taxonomy" id="49283"/>
    <lineage>
        <taxon>Bacteria</taxon>
        <taxon>Bacillati</taxon>
        <taxon>Bacillota</taxon>
        <taxon>Bacilli</taxon>
        <taxon>Bacillales</taxon>
        <taxon>Paenibacillaceae</taxon>
        <taxon>Paenibacillus</taxon>
    </lineage>
</organism>
<reference evidence="2 3" key="1">
    <citation type="submission" date="2018-09" db="EMBL/GenBank/DDBJ databases">
        <title>Paenibacillus SK2017-BO5.</title>
        <authorList>
            <person name="Piskunova J.V."/>
            <person name="Dubiley S.A."/>
            <person name="Severinov K.V."/>
        </authorList>
    </citation>
    <scope>NUCLEOTIDE SEQUENCE [LARGE SCALE GENOMIC DNA]</scope>
    <source>
        <strain evidence="2 3">BO5</strain>
    </source>
</reference>
<evidence type="ECO:0000256" key="1">
    <source>
        <dbReference type="SAM" id="MobiDB-lite"/>
    </source>
</evidence>
<evidence type="ECO:0000313" key="3">
    <source>
        <dbReference type="Proteomes" id="UP000266177"/>
    </source>
</evidence>
<accession>A0A3A3GNS8</accession>
<feature type="compositionally biased region" description="Basic residues" evidence="1">
    <location>
        <begin position="22"/>
        <end position="48"/>
    </location>
</feature>
<protein>
    <submittedName>
        <fullName evidence="2">Uncharacterized protein</fullName>
    </submittedName>
</protein>
<gene>
    <name evidence="2" type="ORF">DQX05_01645</name>
</gene>
<feature type="region of interest" description="Disordered" evidence="1">
    <location>
        <begin position="21"/>
        <end position="51"/>
    </location>
</feature>
<dbReference type="EMBL" id="QYZD01000001">
    <property type="protein sequence ID" value="RJG26758.1"/>
    <property type="molecule type" value="Genomic_DNA"/>
</dbReference>
<comment type="caution">
    <text evidence="2">The sequence shown here is derived from an EMBL/GenBank/DDBJ whole genome shotgun (WGS) entry which is preliminary data.</text>
</comment>